<reference evidence="5" key="1">
    <citation type="submission" date="2016-11" db="UniProtKB">
        <authorList>
            <consortium name="WormBaseParasite"/>
        </authorList>
    </citation>
    <scope>IDENTIFICATION</scope>
</reference>
<dbReference type="Proteomes" id="UP000095283">
    <property type="component" value="Unplaced"/>
</dbReference>
<dbReference type="PROSITE" id="PS51144">
    <property type="entry name" value="ALPHA_CA_2"/>
    <property type="match status" value="1"/>
</dbReference>
<dbReference type="Gene3D" id="3.10.200.10">
    <property type="entry name" value="Alpha carbonic anhydrase"/>
    <property type="match status" value="1"/>
</dbReference>
<dbReference type="AlphaFoldDB" id="A0A1I7XAK1"/>
<comment type="similarity">
    <text evidence="1">Belongs to the alpha-carbonic anhydrase family.</text>
</comment>
<evidence type="ECO:0000313" key="4">
    <source>
        <dbReference type="Proteomes" id="UP000095283"/>
    </source>
</evidence>
<dbReference type="InterPro" id="IPR001148">
    <property type="entry name" value="CA_dom"/>
</dbReference>
<dbReference type="SMART" id="SM01057">
    <property type="entry name" value="Carb_anhydrase"/>
    <property type="match status" value="1"/>
</dbReference>
<evidence type="ECO:0000313" key="5">
    <source>
        <dbReference type="WBParaSite" id="Hba_14548"/>
    </source>
</evidence>
<dbReference type="WBParaSite" id="Hba_14548">
    <property type="protein sequence ID" value="Hba_14548"/>
    <property type="gene ID" value="Hba_14548"/>
</dbReference>
<evidence type="ECO:0000259" key="3">
    <source>
        <dbReference type="PROSITE" id="PS51144"/>
    </source>
</evidence>
<organism evidence="4 5">
    <name type="scientific">Heterorhabditis bacteriophora</name>
    <name type="common">Entomopathogenic nematode worm</name>
    <dbReference type="NCBI Taxonomy" id="37862"/>
    <lineage>
        <taxon>Eukaryota</taxon>
        <taxon>Metazoa</taxon>
        <taxon>Ecdysozoa</taxon>
        <taxon>Nematoda</taxon>
        <taxon>Chromadorea</taxon>
        <taxon>Rhabditida</taxon>
        <taxon>Rhabditina</taxon>
        <taxon>Rhabditomorpha</taxon>
        <taxon>Strongyloidea</taxon>
        <taxon>Heterorhabditidae</taxon>
        <taxon>Heterorhabditis</taxon>
    </lineage>
</organism>
<name>A0A1I7XAK1_HETBA</name>
<proteinExistence type="inferred from homology"/>
<accession>A0A1I7XAK1</accession>
<dbReference type="GO" id="GO:0008270">
    <property type="term" value="F:zinc ion binding"/>
    <property type="evidence" value="ECO:0007669"/>
    <property type="project" value="InterPro"/>
</dbReference>
<dbReference type="InterPro" id="IPR023561">
    <property type="entry name" value="Carbonic_anhydrase_a-class"/>
</dbReference>
<dbReference type="InterPro" id="IPR036398">
    <property type="entry name" value="CA_dom_sf"/>
</dbReference>
<sequence length="250" mass="28887">MRYSYSQKSYYDKTILTLVNSTTATEVQRIDVHLGRDDVNGSEHTIDGRRFPMEIQILAYNTDLYANFSSASHSPHGIAAVSVLVDVSLRFGIETNPELLKLTIATASVLHRDQRVELADLEPWKLLPYTRDYVTYEGSMTSPGCDETVTWIIINQPIHITTDHLFEWGKMLQSGGKEDEPHFLGPNRRGQQEFNSRLLRTNIQHKIKARQECKIQLPKVTYKSNIQAEPQLQKHKKRHTHNRRERDHPI</sequence>
<dbReference type="SUPFAM" id="SSF51069">
    <property type="entry name" value="Carbonic anhydrase"/>
    <property type="match status" value="1"/>
</dbReference>
<protein>
    <submittedName>
        <fullName evidence="5">Alpha-carbonic anhydrase domain-containing protein</fullName>
    </submittedName>
</protein>
<dbReference type="PANTHER" id="PTHR18952">
    <property type="entry name" value="CARBONIC ANHYDRASE"/>
    <property type="match status" value="1"/>
</dbReference>
<feature type="compositionally biased region" description="Basic residues" evidence="2">
    <location>
        <begin position="233"/>
        <end position="243"/>
    </location>
</feature>
<dbReference type="GO" id="GO:0006730">
    <property type="term" value="P:one-carbon metabolic process"/>
    <property type="evidence" value="ECO:0007669"/>
    <property type="project" value="TreeGrafter"/>
</dbReference>
<keyword evidence="4" id="KW-1185">Reference proteome</keyword>
<evidence type="ECO:0000256" key="2">
    <source>
        <dbReference type="SAM" id="MobiDB-lite"/>
    </source>
</evidence>
<feature type="domain" description="Alpha-carbonic anhydrase" evidence="3">
    <location>
        <begin position="1"/>
        <end position="203"/>
    </location>
</feature>
<evidence type="ECO:0000256" key="1">
    <source>
        <dbReference type="ARBA" id="ARBA00010718"/>
    </source>
</evidence>
<dbReference type="Pfam" id="PF00194">
    <property type="entry name" value="Carb_anhydrase"/>
    <property type="match status" value="1"/>
</dbReference>
<dbReference type="PANTHER" id="PTHR18952:SF258">
    <property type="entry name" value="CARBONIC ANHYDRASE-LIKE PROTEIN 1-RELATED"/>
    <property type="match status" value="1"/>
</dbReference>
<feature type="region of interest" description="Disordered" evidence="2">
    <location>
        <begin position="224"/>
        <end position="250"/>
    </location>
</feature>
<dbReference type="GO" id="GO:0004089">
    <property type="term" value="F:carbonate dehydratase activity"/>
    <property type="evidence" value="ECO:0007669"/>
    <property type="project" value="InterPro"/>
</dbReference>